<dbReference type="Pfam" id="PF00975">
    <property type="entry name" value="Thioesterase"/>
    <property type="match status" value="1"/>
</dbReference>
<feature type="compositionally biased region" description="Basic and acidic residues" evidence="1">
    <location>
        <begin position="699"/>
        <end position="714"/>
    </location>
</feature>
<dbReference type="EC" id="2.7.7.-" evidence="3"/>
<protein>
    <submittedName>
        <fullName evidence="3">Enterobactin synthetase component F</fullName>
        <ecNumber evidence="3">2.7.7.-</ecNumber>
    </submittedName>
</protein>
<feature type="region of interest" description="Disordered" evidence="1">
    <location>
        <begin position="1"/>
        <end position="34"/>
    </location>
</feature>
<dbReference type="Gene3D" id="3.40.50.1820">
    <property type="entry name" value="alpha/beta hydrolase"/>
    <property type="match status" value="1"/>
</dbReference>
<sequence length="727" mass="75014">MVQGTGGGAAPARPVAGTPDAGRAARRRRRMRPTPMRVRGVTVGPAWLTAAAESAGDRVAIHGPDGQMSYRELDQWSSRWARLLIDRGVGPGEVVVIAGPGAVASVLAVWAVVKTGAAWLPLDPTLPSASARALLAAARPVLGLGTGAGTCAFGVPWLRLDEPGTVAQARTQPGHPVSYTDRLRALSPHHPGVLLAACAGPAGPARTVVLTQAALARWVTAPAGPSRCDGDTRTMPVGTAVAGPVLWLAMVRAAVAQATLVPAPPAAPGVVVPTRRWDRVEPRTPRPGRPTPVGSPEPSELGRQATRMSPGLTSGPGPDAWWSRSAAGAGAGPRGHPGAPGRWGEAAAIDAVVTAVPGVQFAVTMPRQLPSGRSVWVSYLCPVPGVDLDPAAVRRQLATRLPAHRRPAAVGLLTPTPPGRAPDRVDPTASVPGTGAPRATTAPPHPGCADEDLAVLLPLRRAGSDAPLFCLSPVGGLAWGFAGLARHLGPDRPLYGLQSPALGPDPVLPATMEDWARRYLAEIRRIQPHGPYHLLGWSVGGMLAHTVAVLLRRAGQPVPTVAMLDAHTRPPLATPGGPATAAVLAELGLDTGSVPAPVTAGVLAAIEHARAVLPTFTPGRFHGDLLYFSALRDRRAGLDPDGGWRRHVSGAVHIEPIDAAHIRMTTPTALAHIGPVLHRWMSRPTGCPATPAAGVAARPDTRGDHASRTAHGDGDLAGSSDRSAARR</sequence>
<evidence type="ECO:0000313" key="3">
    <source>
        <dbReference type="EMBL" id="GES39959.1"/>
    </source>
</evidence>
<feature type="region of interest" description="Disordered" evidence="1">
    <location>
        <begin position="688"/>
        <end position="727"/>
    </location>
</feature>
<dbReference type="InterPro" id="IPR029058">
    <property type="entry name" value="AB_hydrolase_fold"/>
</dbReference>
<feature type="compositionally biased region" description="Low complexity" evidence="1">
    <location>
        <begin position="10"/>
        <end position="19"/>
    </location>
</feature>
<dbReference type="Proteomes" id="UP000325466">
    <property type="component" value="Unassembled WGS sequence"/>
</dbReference>
<dbReference type="Pfam" id="PF00501">
    <property type="entry name" value="AMP-binding"/>
    <property type="match status" value="1"/>
</dbReference>
<dbReference type="InterPro" id="IPR020802">
    <property type="entry name" value="TesA-like"/>
</dbReference>
<dbReference type="PANTHER" id="PTHR45527:SF1">
    <property type="entry name" value="FATTY ACID SYNTHASE"/>
    <property type="match status" value="1"/>
</dbReference>
<evidence type="ECO:0000259" key="2">
    <source>
        <dbReference type="SMART" id="SM00824"/>
    </source>
</evidence>
<keyword evidence="4" id="KW-1185">Reference proteome</keyword>
<evidence type="ECO:0000313" key="4">
    <source>
        <dbReference type="Proteomes" id="UP000325466"/>
    </source>
</evidence>
<dbReference type="RefSeq" id="WP_161780432.1">
    <property type="nucleotide sequence ID" value="NZ_BAAAYP010000044.1"/>
</dbReference>
<dbReference type="SUPFAM" id="SSF53474">
    <property type="entry name" value="alpha/beta-Hydrolases"/>
    <property type="match status" value="1"/>
</dbReference>
<feature type="domain" description="Thioesterase TesA-like" evidence="2">
    <location>
        <begin position="469"/>
        <end position="681"/>
    </location>
</feature>
<dbReference type="InterPro" id="IPR001031">
    <property type="entry name" value="Thioesterase"/>
</dbReference>
<keyword evidence="3" id="KW-0808">Transferase</keyword>
<gene>
    <name evidence="3" type="ORF">RAJCM14343_5237</name>
</gene>
<comment type="caution">
    <text evidence="3">The sequence shown here is derived from an EMBL/GenBank/DDBJ whole genome shotgun (WGS) entry which is preliminary data.</text>
</comment>
<dbReference type="GO" id="GO:0016779">
    <property type="term" value="F:nucleotidyltransferase activity"/>
    <property type="evidence" value="ECO:0007669"/>
    <property type="project" value="UniProtKB-KW"/>
</dbReference>
<proteinExistence type="predicted"/>
<feature type="region of interest" description="Disordered" evidence="1">
    <location>
        <begin position="409"/>
        <end position="447"/>
    </location>
</feature>
<dbReference type="Gene3D" id="3.40.50.980">
    <property type="match status" value="2"/>
</dbReference>
<keyword evidence="3" id="KW-0548">Nucleotidyltransferase</keyword>
<dbReference type="SUPFAM" id="SSF56801">
    <property type="entry name" value="Acetyl-CoA synthetase-like"/>
    <property type="match status" value="1"/>
</dbReference>
<name>A0ABQ0YU25_9NOCA</name>
<evidence type="ECO:0000256" key="1">
    <source>
        <dbReference type="SAM" id="MobiDB-lite"/>
    </source>
</evidence>
<feature type="region of interest" description="Disordered" evidence="1">
    <location>
        <begin position="264"/>
        <end position="341"/>
    </location>
</feature>
<reference evidence="3 4" key="1">
    <citation type="journal article" date="2018" name="Biodegradation">
        <title>1,4-Dioxane degradation characteristics of Rhodococcus aetherivorans JCM 14343.</title>
        <authorList>
            <person name="Inoue D."/>
            <person name="Tsunoda T."/>
            <person name="Yamamoto N."/>
            <person name="Ike M."/>
            <person name="Sei K."/>
        </authorList>
    </citation>
    <scope>NUCLEOTIDE SEQUENCE [LARGE SCALE GENOMIC DNA]</scope>
    <source>
        <strain evidence="3 4">JCM 14343</strain>
    </source>
</reference>
<feature type="compositionally biased region" description="Pro residues" evidence="1">
    <location>
        <begin position="285"/>
        <end position="295"/>
    </location>
</feature>
<dbReference type="InterPro" id="IPR000873">
    <property type="entry name" value="AMP-dep_synth/lig_dom"/>
</dbReference>
<dbReference type="PANTHER" id="PTHR45527">
    <property type="entry name" value="NONRIBOSOMAL PEPTIDE SYNTHETASE"/>
    <property type="match status" value="1"/>
</dbReference>
<feature type="compositionally biased region" description="Basic and acidic residues" evidence="1">
    <location>
        <begin position="275"/>
        <end position="284"/>
    </location>
</feature>
<organism evidence="3 4">
    <name type="scientific">Rhodococcus aetherivorans</name>
    <dbReference type="NCBI Taxonomy" id="191292"/>
    <lineage>
        <taxon>Bacteria</taxon>
        <taxon>Bacillati</taxon>
        <taxon>Actinomycetota</taxon>
        <taxon>Actinomycetes</taxon>
        <taxon>Mycobacteriales</taxon>
        <taxon>Nocardiaceae</taxon>
        <taxon>Rhodococcus</taxon>
    </lineage>
</organism>
<dbReference type="SMART" id="SM00824">
    <property type="entry name" value="PKS_TE"/>
    <property type="match status" value="1"/>
</dbReference>
<dbReference type="EMBL" id="BLAH01000143">
    <property type="protein sequence ID" value="GES39959.1"/>
    <property type="molecule type" value="Genomic_DNA"/>
</dbReference>
<accession>A0ABQ0YU25</accession>